<keyword evidence="1" id="KW-0472">Membrane</keyword>
<keyword evidence="1" id="KW-0812">Transmembrane</keyword>
<accession>A0AA36H677</accession>
<feature type="chain" id="PRO_5041461457" evidence="2">
    <location>
        <begin position="18"/>
        <end position="79"/>
    </location>
</feature>
<gene>
    <name evidence="3" type="ORF">CYNAS_LOCUS16377</name>
</gene>
<sequence>MTISALLFVLLTPFAPALNIASLLFEHRATAAYELLEVISLVMASVDVISWAIFSLQIAVVAKITARAMGYDIVIRLCQ</sequence>
<comment type="caution">
    <text evidence="3">The sequence shown here is derived from an EMBL/GenBank/DDBJ whole genome shotgun (WGS) entry which is preliminary data.</text>
</comment>
<keyword evidence="1" id="KW-1133">Transmembrane helix</keyword>
<evidence type="ECO:0000256" key="1">
    <source>
        <dbReference type="SAM" id="Phobius"/>
    </source>
</evidence>
<reference evidence="3" key="1">
    <citation type="submission" date="2023-07" db="EMBL/GenBank/DDBJ databases">
        <authorList>
            <consortium name="CYATHOMIX"/>
        </authorList>
    </citation>
    <scope>NUCLEOTIDE SEQUENCE</scope>
    <source>
        <strain evidence="3">N/A</strain>
    </source>
</reference>
<keyword evidence="4" id="KW-1185">Reference proteome</keyword>
<keyword evidence="2" id="KW-0732">Signal</keyword>
<feature type="signal peptide" evidence="2">
    <location>
        <begin position="1"/>
        <end position="17"/>
    </location>
</feature>
<dbReference type="EMBL" id="CATQJL010000305">
    <property type="protein sequence ID" value="CAJ0604394.1"/>
    <property type="molecule type" value="Genomic_DNA"/>
</dbReference>
<evidence type="ECO:0000313" key="3">
    <source>
        <dbReference type="EMBL" id="CAJ0604394.1"/>
    </source>
</evidence>
<feature type="transmembrane region" description="Helical" evidence="1">
    <location>
        <begin position="41"/>
        <end position="62"/>
    </location>
</feature>
<proteinExistence type="predicted"/>
<organism evidence="3 4">
    <name type="scientific">Cylicocyclus nassatus</name>
    <name type="common">Nematode worm</name>
    <dbReference type="NCBI Taxonomy" id="53992"/>
    <lineage>
        <taxon>Eukaryota</taxon>
        <taxon>Metazoa</taxon>
        <taxon>Ecdysozoa</taxon>
        <taxon>Nematoda</taxon>
        <taxon>Chromadorea</taxon>
        <taxon>Rhabditida</taxon>
        <taxon>Rhabditina</taxon>
        <taxon>Rhabditomorpha</taxon>
        <taxon>Strongyloidea</taxon>
        <taxon>Strongylidae</taxon>
        <taxon>Cylicocyclus</taxon>
    </lineage>
</organism>
<name>A0AA36H677_CYLNA</name>
<evidence type="ECO:0000256" key="2">
    <source>
        <dbReference type="SAM" id="SignalP"/>
    </source>
</evidence>
<dbReference type="AlphaFoldDB" id="A0AA36H677"/>
<protein>
    <submittedName>
        <fullName evidence="3">Uncharacterized protein</fullName>
    </submittedName>
</protein>
<evidence type="ECO:0000313" key="4">
    <source>
        <dbReference type="Proteomes" id="UP001176961"/>
    </source>
</evidence>
<dbReference type="Proteomes" id="UP001176961">
    <property type="component" value="Unassembled WGS sequence"/>
</dbReference>